<evidence type="ECO:0000313" key="8">
    <source>
        <dbReference type="EMBL" id="CAD7625519.1"/>
    </source>
</evidence>
<feature type="domain" description="Sushi" evidence="7">
    <location>
        <begin position="432"/>
        <end position="490"/>
    </location>
</feature>
<evidence type="ECO:0000256" key="5">
    <source>
        <dbReference type="SAM" id="MobiDB-lite"/>
    </source>
</evidence>
<feature type="transmembrane region" description="Helical" evidence="6">
    <location>
        <begin position="1151"/>
        <end position="1174"/>
    </location>
</feature>
<dbReference type="InterPro" id="IPR035976">
    <property type="entry name" value="Sushi/SCR/CCP_sf"/>
</dbReference>
<feature type="domain" description="Sushi" evidence="7">
    <location>
        <begin position="1067"/>
        <end position="1135"/>
    </location>
</feature>
<feature type="region of interest" description="Disordered" evidence="5">
    <location>
        <begin position="1188"/>
        <end position="1222"/>
    </location>
</feature>
<dbReference type="SUPFAM" id="SSF57535">
    <property type="entry name" value="Complement control module/SCR domain"/>
    <property type="match status" value="4"/>
</dbReference>
<feature type="compositionally biased region" description="Basic and acidic residues" evidence="5">
    <location>
        <begin position="1188"/>
        <end position="1200"/>
    </location>
</feature>
<feature type="compositionally biased region" description="Basic and acidic residues" evidence="5">
    <location>
        <begin position="1207"/>
        <end position="1221"/>
    </location>
</feature>
<keyword evidence="9" id="KW-1185">Reference proteome</keyword>
<keyword evidence="2" id="KW-0677">Repeat</keyword>
<evidence type="ECO:0000256" key="4">
    <source>
        <dbReference type="PROSITE-ProRule" id="PRU00302"/>
    </source>
</evidence>
<dbReference type="CDD" id="cd00033">
    <property type="entry name" value="CCP"/>
    <property type="match status" value="4"/>
</dbReference>
<dbReference type="OrthoDB" id="6103690at2759"/>
<dbReference type="Pfam" id="PF00084">
    <property type="entry name" value="Sushi"/>
    <property type="match status" value="2"/>
</dbReference>
<sequence length="1271" mass="146439">MITANTYQPYHRLSTGYYLCHKWCSTPRDKNSRGVGSRCGHPGRPGLTNLDPEKSVYEEGEEVQFSCALHRIYQKRQMKACVSGHWIGNRTTCGHFLVNQVMRVKVIDLQNNETVVDVNTIDTENNRTCVEDYSTRQWNWKKVFWFWCTESKGSPNNTLSIRFTTYANQPVKAITLNDVYLSQLRYCGYPTVPPMTKYVKNNEKDQLECDSEVSYDINSYTPNLPMVKHRVHNDCVGNQYFAGRPKCVPKMFCKLQLNNETEEISSVTNAYIFNESKWYAIEGTQVYYRCKIGYKLFGESVRTCGYNSTWDQTTPICKAIDSKDGPKNQFVSSGVMTAIIIIVVVIVIMIALVVVIIGMKRRIKNQKTRETNGKKRNSYDDIQYKNDDKEYADPTYDETKPEANVPNIPYYLAINGDNSTAETNNNSQPIGGRCGHPGLPHHVKLFPVKNVYEDGDEVRYTCPTDSLYLKTQTKKCVSGEWTGPRTTCGYFFRNKLMRVKVIKLQNNDTVVDVNTSKYAVSQYQRFDRSCFYDFPATAVLVTDPHLPHEWHLEFEKFIAFDFLHLYLKIPTLEIQARDTDKIDLIKVRDMRVVSQHNRTCAEDFSTRADEKKVFWFWCTDSNGFSNNSLSIRFITYATQQAVKTIGLEQVYLSKLQYCGHPSVPLLAKYVPQNSERQQIQCDPELSYEINSSVPVLSNQYNQRVISDCVDNEYFAGRPKCVPKMVCEIQLNNESEEIISVRKTYKFNESKWYAIEGTQVYYKCKTGCYRVGSRCGHPGLPHNTNINLEKHVYEDGEEVQYSCPSDQFYRKKQIKKCVSGEWTGGRSTCGLYIKNQLMRVKVVNLQTNKTVVNVDTSNYKNDRNYVSFQDESGTAVSIRDAHEPHEWHLQFANVVRIDLINIYLKIPSAVFEASIHDEIDFMRFRDMRVDSEHNRTCALDFHTLLVDGKIESNLKLKRFFWFWCTASKGPPNNTLSIRFTTYGTPRAVKAIGLNRVYLTQLRYCGYPTVPLFTNYVLKDNKKDRLECDPEVAYDITNTSDMILSETKTTNDCEVNEYWSGRPQCVPKMFCKLQLNNESEEISSVKNAYIFNESKWYAIEGTHVYYRCKTGYELLSESLRTCGYNSTWDQKTTVCQAIGFRDGPQNHSVSSGVMTAIVIVVVVIVIIVSSVVVIIVRRSYIRNKKLKVKPKGETNGKERNSYDDIQDNNDDKEYADPTYDETKAATNVPNMPYYLAINDDNTTPELMPYYLTITEDNTNEENMNPTPKEAIMI</sequence>
<evidence type="ECO:0000313" key="9">
    <source>
        <dbReference type="Proteomes" id="UP000759131"/>
    </source>
</evidence>
<dbReference type="InterPro" id="IPR051277">
    <property type="entry name" value="SEZ6_CSMD_C4BPB_Regulators"/>
</dbReference>
<evidence type="ECO:0000259" key="7">
    <source>
        <dbReference type="PROSITE" id="PS50923"/>
    </source>
</evidence>
<comment type="caution">
    <text evidence="4">Lacks conserved residue(s) required for the propagation of feature annotation.</text>
</comment>
<dbReference type="EMBL" id="OC857698">
    <property type="protein sequence ID" value="CAD7625519.1"/>
    <property type="molecule type" value="Genomic_DNA"/>
</dbReference>
<dbReference type="InterPro" id="IPR000436">
    <property type="entry name" value="Sushi_SCR_CCP_dom"/>
</dbReference>
<dbReference type="PANTHER" id="PTHR45656">
    <property type="entry name" value="PROTEIN CBR-CLEC-78"/>
    <property type="match status" value="1"/>
</dbReference>
<keyword evidence="1" id="KW-0732">Signal</keyword>
<feature type="disulfide bond" evidence="4">
    <location>
        <begin position="1106"/>
        <end position="1133"/>
    </location>
</feature>
<dbReference type="EMBL" id="CAJPIZ010003123">
    <property type="protein sequence ID" value="CAG2105949.1"/>
    <property type="molecule type" value="Genomic_DNA"/>
</dbReference>
<feature type="transmembrane region" description="Helical" evidence="6">
    <location>
        <begin position="335"/>
        <end position="359"/>
    </location>
</feature>
<accession>A0A7R9PYJ1</accession>
<dbReference type="SMART" id="SM00032">
    <property type="entry name" value="CCP"/>
    <property type="match status" value="5"/>
</dbReference>
<reference evidence="8" key="1">
    <citation type="submission" date="2020-11" db="EMBL/GenBank/DDBJ databases">
        <authorList>
            <person name="Tran Van P."/>
        </authorList>
    </citation>
    <scope>NUCLEOTIDE SEQUENCE</scope>
</reference>
<gene>
    <name evidence="8" type="ORF">OSB1V03_LOCUS5953</name>
</gene>
<keyword evidence="6" id="KW-0812">Transmembrane</keyword>
<name>A0A7R9PYJ1_9ACAR</name>
<proteinExistence type="predicted"/>
<protein>
    <recommendedName>
        <fullName evidence="7">Sushi domain-containing protein</fullName>
    </recommendedName>
</protein>
<dbReference type="AlphaFoldDB" id="A0A7R9PYJ1"/>
<feature type="domain" description="Sushi" evidence="7">
    <location>
        <begin position="251"/>
        <end position="319"/>
    </location>
</feature>
<feature type="domain" description="Sushi" evidence="7">
    <location>
        <begin position="772"/>
        <end position="830"/>
    </location>
</feature>
<keyword evidence="3 4" id="KW-1015">Disulfide bond</keyword>
<organism evidence="8">
    <name type="scientific">Medioppia subpectinata</name>
    <dbReference type="NCBI Taxonomy" id="1979941"/>
    <lineage>
        <taxon>Eukaryota</taxon>
        <taxon>Metazoa</taxon>
        <taxon>Ecdysozoa</taxon>
        <taxon>Arthropoda</taxon>
        <taxon>Chelicerata</taxon>
        <taxon>Arachnida</taxon>
        <taxon>Acari</taxon>
        <taxon>Acariformes</taxon>
        <taxon>Sarcoptiformes</taxon>
        <taxon>Oribatida</taxon>
        <taxon>Brachypylina</taxon>
        <taxon>Oppioidea</taxon>
        <taxon>Oppiidae</taxon>
        <taxon>Medioppia</taxon>
    </lineage>
</organism>
<evidence type="ECO:0000256" key="2">
    <source>
        <dbReference type="ARBA" id="ARBA00022737"/>
    </source>
</evidence>
<keyword evidence="4" id="KW-0768">Sushi</keyword>
<evidence type="ECO:0000256" key="1">
    <source>
        <dbReference type="ARBA" id="ARBA00022729"/>
    </source>
</evidence>
<keyword evidence="6" id="KW-0472">Membrane</keyword>
<keyword evidence="6" id="KW-1133">Transmembrane helix</keyword>
<dbReference type="Gene3D" id="2.10.70.10">
    <property type="entry name" value="Complement Module, domain 1"/>
    <property type="match status" value="4"/>
</dbReference>
<feature type="disulfide bond" evidence="4">
    <location>
        <begin position="290"/>
        <end position="317"/>
    </location>
</feature>
<dbReference type="PROSITE" id="PS50923">
    <property type="entry name" value="SUSHI"/>
    <property type="match status" value="4"/>
</dbReference>
<dbReference type="PANTHER" id="PTHR45656:SF4">
    <property type="entry name" value="PROTEIN CBR-CLEC-78"/>
    <property type="match status" value="1"/>
</dbReference>
<evidence type="ECO:0000256" key="6">
    <source>
        <dbReference type="SAM" id="Phobius"/>
    </source>
</evidence>
<evidence type="ECO:0000256" key="3">
    <source>
        <dbReference type="ARBA" id="ARBA00023157"/>
    </source>
</evidence>
<dbReference type="Proteomes" id="UP000759131">
    <property type="component" value="Unassembled WGS sequence"/>
</dbReference>